<dbReference type="InterPro" id="IPR054728">
    <property type="entry name" value="RsmB-like_ferredoxin"/>
</dbReference>
<comment type="caution">
    <text evidence="5">Lacks conserved residue(s) required for the propagation of feature annotation.</text>
</comment>
<dbReference type="SUPFAM" id="SSF53335">
    <property type="entry name" value="S-adenosyl-L-methionine-dependent methyltransferases"/>
    <property type="match status" value="1"/>
</dbReference>
<dbReference type="PANTHER" id="PTHR22807">
    <property type="entry name" value="NOP2 YEAST -RELATED NOL1/NOP2/FMU SUN DOMAIN-CONTAINING"/>
    <property type="match status" value="1"/>
</dbReference>
<organism evidence="8 9">
    <name type="scientific">Roseovarius pacificus</name>
    <dbReference type="NCBI Taxonomy" id="337701"/>
    <lineage>
        <taxon>Bacteria</taxon>
        <taxon>Pseudomonadati</taxon>
        <taxon>Pseudomonadota</taxon>
        <taxon>Alphaproteobacteria</taxon>
        <taxon>Rhodobacterales</taxon>
        <taxon>Roseobacteraceae</taxon>
        <taxon>Roseovarius</taxon>
    </lineage>
</organism>
<dbReference type="InterPro" id="IPR029063">
    <property type="entry name" value="SAM-dependent_MTases_sf"/>
</dbReference>
<keyword evidence="1 5" id="KW-0489">Methyltransferase</keyword>
<dbReference type="InterPro" id="IPR049560">
    <property type="entry name" value="MeTrfase_RsmB-F_NOP2_cat"/>
</dbReference>
<keyword evidence="4 5" id="KW-0694">RNA-binding</keyword>
<dbReference type="GO" id="GO:0003723">
    <property type="term" value="F:RNA binding"/>
    <property type="evidence" value="ECO:0007669"/>
    <property type="project" value="UniProtKB-UniRule"/>
</dbReference>
<evidence type="ECO:0000313" key="9">
    <source>
        <dbReference type="Proteomes" id="UP000183974"/>
    </source>
</evidence>
<keyword evidence="3 5" id="KW-0949">S-adenosyl-L-methionine</keyword>
<dbReference type="GO" id="GO:0008173">
    <property type="term" value="F:RNA methyltransferase activity"/>
    <property type="evidence" value="ECO:0007669"/>
    <property type="project" value="InterPro"/>
</dbReference>
<dbReference type="STRING" id="337701.SAMN05444398_101239"/>
<comment type="similarity">
    <text evidence="5">Belongs to the class I-like SAM-binding methyltransferase superfamily. RsmB/NOP family.</text>
</comment>
<dbReference type="AlphaFoldDB" id="A0A1M6X1C3"/>
<keyword evidence="2 5" id="KW-0808">Transferase</keyword>
<reference evidence="8 9" key="1">
    <citation type="submission" date="2016-11" db="EMBL/GenBank/DDBJ databases">
        <authorList>
            <person name="Jaros S."/>
            <person name="Januszkiewicz K."/>
            <person name="Wedrychowicz H."/>
        </authorList>
    </citation>
    <scope>NUCLEOTIDE SEQUENCE [LARGE SCALE GENOMIC DNA]</scope>
    <source>
        <strain evidence="8 9">DSM 29589</strain>
    </source>
</reference>
<evidence type="ECO:0000256" key="2">
    <source>
        <dbReference type="ARBA" id="ARBA00022679"/>
    </source>
</evidence>
<dbReference type="Pfam" id="PF01189">
    <property type="entry name" value="Methyltr_RsmB-F"/>
    <property type="match status" value="1"/>
</dbReference>
<protein>
    <submittedName>
        <fullName evidence="8">16S rRNA (Cytosine967-C5)-methyltransferase</fullName>
    </submittedName>
</protein>
<dbReference type="EMBL" id="FRBR01000001">
    <property type="protein sequence ID" value="SHK99723.1"/>
    <property type="molecule type" value="Genomic_DNA"/>
</dbReference>
<accession>A0A1M6X1C3</accession>
<dbReference type="InterPro" id="IPR023267">
    <property type="entry name" value="RCMT"/>
</dbReference>
<dbReference type="InterPro" id="IPR001678">
    <property type="entry name" value="MeTrfase_RsmB-F_NOP2_dom"/>
</dbReference>
<feature type="region of interest" description="Disordered" evidence="6">
    <location>
        <begin position="85"/>
        <end position="112"/>
    </location>
</feature>
<feature type="binding site" evidence="5">
    <location>
        <position position="289"/>
    </location>
    <ligand>
        <name>S-adenosyl-L-methionine</name>
        <dbReference type="ChEBI" id="CHEBI:59789"/>
    </ligand>
</feature>
<proteinExistence type="inferred from homology"/>
<dbReference type="PROSITE" id="PS51686">
    <property type="entry name" value="SAM_MT_RSMB_NOP"/>
    <property type="match status" value="1"/>
</dbReference>
<feature type="active site" description="Nucleophile" evidence="5">
    <location>
        <position position="342"/>
    </location>
</feature>
<dbReference type="OrthoDB" id="9810297at2"/>
<evidence type="ECO:0000256" key="4">
    <source>
        <dbReference type="ARBA" id="ARBA00022884"/>
    </source>
</evidence>
<dbReference type="PRINTS" id="PR02008">
    <property type="entry name" value="RCMTFAMILY"/>
</dbReference>
<keyword evidence="9" id="KW-1185">Reference proteome</keyword>
<evidence type="ECO:0000256" key="6">
    <source>
        <dbReference type="SAM" id="MobiDB-lite"/>
    </source>
</evidence>
<gene>
    <name evidence="8" type="ORF">SAMN05444398_101239</name>
</gene>
<sequence length="387" mass="40614">MTPGARVQAAIELLDEILAGAPAERALTGWARRSRFAGSKDRAAVRDHVFQALRCRRSYACLGGAETGRGLMLGALRAEGGDPDAVFNGQGHAPAPLSEAERAGGAAPREDGERLDLPDWMLPLFQEALGDAAEAAALALRERAPVMLRANLRMKSAVQAIDIVSKDGIIAAPSTIASSAVRVSEGARRVAGSEAYKRGIVELQDGSSQAAMEALEIPAGARVLDYCAGGGGKVLALAARCEAQWFAHDADAARMADLPVRAGRAGIGVTCLTGADVAANGPYDLVLCDAPCSGSGTWRRAPEAKWRLTPARLAELCAIQAEILDIAQGLVAPGGQLAYATCSVFRAENDAQSAAFVRRHGGWSEQLRRRWPVGEDGDGFYLSVFGQ</sequence>
<evidence type="ECO:0000256" key="3">
    <source>
        <dbReference type="ARBA" id="ARBA00022691"/>
    </source>
</evidence>
<dbReference type="RefSeq" id="WP_073031794.1">
    <property type="nucleotide sequence ID" value="NZ_BMLR01000001.1"/>
</dbReference>
<evidence type="ECO:0000259" key="7">
    <source>
        <dbReference type="PROSITE" id="PS51686"/>
    </source>
</evidence>
<evidence type="ECO:0000256" key="5">
    <source>
        <dbReference type="PROSITE-ProRule" id="PRU01023"/>
    </source>
</evidence>
<dbReference type="GO" id="GO:0001510">
    <property type="term" value="P:RNA methylation"/>
    <property type="evidence" value="ECO:0007669"/>
    <property type="project" value="InterPro"/>
</dbReference>
<dbReference type="PANTHER" id="PTHR22807:SF53">
    <property type="entry name" value="RIBOSOMAL RNA SMALL SUBUNIT METHYLTRANSFERASE B-RELATED"/>
    <property type="match status" value="1"/>
</dbReference>
<feature type="binding site" evidence="5">
    <location>
        <position position="249"/>
    </location>
    <ligand>
        <name>S-adenosyl-L-methionine</name>
        <dbReference type="ChEBI" id="CHEBI:59789"/>
    </ligand>
</feature>
<evidence type="ECO:0000256" key="1">
    <source>
        <dbReference type="ARBA" id="ARBA00022603"/>
    </source>
</evidence>
<dbReference type="Gene3D" id="3.40.50.150">
    <property type="entry name" value="Vaccinia Virus protein VP39"/>
    <property type="match status" value="1"/>
</dbReference>
<feature type="domain" description="SAM-dependent MTase RsmB/NOP-type" evidence="7">
    <location>
        <begin position="136"/>
        <end position="387"/>
    </location>
</feature>
<dbReference type="Pfam" id="PF22458">
    <property type="entry name" value="RsmF-B_ferredox"/>
    <property type="match status" value="1"/>
</dbReference>
<dbReference type="Proteomes" id="UP000183974">
    <property type="component" value="Unassembled WGS sequence"/>
</dbReference>
<evidence type="ECO:0000313" key="8">
    <source>
        <dbReference type="EMBL" id="SHK99723.1"/>
    </source>
</evidence>
<name>A0A1M6X1C3_9RHOB</name>